<dbReference type="SMART" id="SM00342">
    <property type="entry name" value="HTH_ARAC"/>
    <property type="match status" value="1"/>
</dbReference>
<dbReference type="EMBL" id="WTYN01000008">
    <property type="protein sequence ID" value="MXO64122.1"/>
    <property type="molecule type" value="Genomic_DNA"/>
</dbReference>
<evidence type="ECO:0000256" key="2">
    <source>
        <dbReference type="ARBA" id="ARBA00023125"/>
    </source>
</evidence>
<keyword evidence="2" id="KW-0238">DNA-binding</keyword>
<evidence type="ECO:0000313" key="5">
    <source>
        <dbReference type="EMBL" id="MXO64122.1"/>
    </source>
</evidence>
<dbReference type="InterPro" id="IPR009057">
    <property type="entry name" value="Homeodomain-like_sf"/>
</dbReference>
<dbReference type="RefSeq" id="WP_160677630.1">
    <property type="nucleotide sequence ID" value="NZ_WTYN01000008.1"/>
</dbReference>
<dbReference type="GO" id="GO:0003700">
    <property type="term" value="F:DNA-binding transcription factor activity"/>
    <property type="evidence" value="ECO:0007669"/>
    <property type="project" value="InterPro"/>
</dbReference>
<reference evidence="5 6" key="1">
    <citation type="submission" date="2019-12" db="EMBL/GenBank/DDBJ databases">
        <title>Genomic-based taxomic classification of the family Erythrobacteraceae.</title>
        <authorList>
            <person name="Xu L."/>
        </authorList>
    </citation>
    <scope>NUCLEOTIDE SEQUENCE [LARGE SCALE GENOMIC DNA]</scope>
    <source>
        <strain evidence="5 6">MCCC 1A09965</strain>
    </source>
</reference>
<dbReference type="OrthoDB" id="9805730at2"/>
<dbReference type="Pfam" id="PF12833">
    <property type="entry name" value="HTH_18"/>
    <property type="match status" value="1"/>
</dbReference>
<dbReference type="GO" id="GO:0005829">
    <property type="term" value="C:cytosol"/>
    <property type="evidence" value="ECO:0007669"/>
    <property type="project" value="TreeGrafter"/>
</dbReference>
<keyword evidence="3" id="KW-0804">Transcription</keyword>
<dbReference type="InterPro" id="IPR032687">
    <property type="entry name" value="AraC-type_N"/>
</dbReference>
<proteinExistence type="predicted"/>
<evidence type="ECO:0000313" key="6">
    <source>
        <dbReference type="Proteomes" id="UP000445582"/>
    </source>
</evidence>
<dbReference type="SUPFAM" id="SSF46689">
    <property type="entry name" value="Homeodomain-like"/>
    <property type="match status" value="1"/>
</dbReference>
<protein>
    <submittedName>
        <fullName evidence="5">Helix-turn-helix domain-containing protein</fullName>
    </submittedName>
</protein>
<accession>A0A844YJS9</accession>
<evidence type="ECO:0000259" key="4">
    <source>
        <dbReference type="PROSITE" id="PS01124"/>
    </source>
</evidence>
<dbReference type="Pfam" id="PF12625">
    <property type="entry name" value="Arabinose_bd"/>
    <property type="match status" value="1"/>
</dbReference>
<evidence type="ECO:0000256" key="1">
    <source>
        <dbReference type="ARBA" id="ARBA00023015"/>
    </source>
</evidence>
<dbReference type="PANTHER" id="PTHR47894:SF1">
    <property type="entry name" value="HTH-TYPE TRANSCRIPTIONAL REGULATOR VQSM"/>
    <property type="match status" value="1"/>
</dbReference>
<dbReference type="InterPro" id="IPR018060">
    <property type="entry name" value="HTH_AraC"/>
</dbReference>
<dbReference type="PANTHER" id="PTHR47894">
    <property type="entry name" value="HTH-TYPE TRANSCRIPTIONAL REGULATOR GADX"/>
    <property type="match status" value="1"/>
</dbReference>
<keyword evidence="1" id="KW-0805">Transcription regulation</keyword>
<dbReference type="PROSITE" id="PS01124">
    <property type="entry name" value="HTH_ARAC_FAMILY_2"/>
    <property type="match status" value="1"/>
</dbReference>
<sequence>MAQFIDPKSGEVLSLPLQSETSGLNFGDAKMTHISYKKEFSDIRQVTSLRLLVDFAREHDIPALEILKGTELDLDDIEDPYCEIQVWQELRAIQNLLEIDDDPANGVILGMRQHLTCYGTLGFAMMASRTLEQALTIGAKFYKISLWINEVSVVRDPDTIKFVILGHKLPPFSQHFLATRGMAALVTWVQELTNSEVYPCQTSFKNDRPDNMDEVGKAFGTETLFGQKNYSISFNRSLFRMQLKFDDRWSRMRLEDKLSNTLERRHSSTKNRVKEMLLQMSNEKLSTEPEICRALGCSMSTLRRRLHTEETNFRQIQSEVIFKRACQLLLSSTMTLEQIAYTLGYSEAGSFCRTFKRVGGMAPGRWRKANTS</sequence>
<feature type="domain" description="HTH araC/xylS-type" evidence="4">
    <location>
        <begin position="271"/>
        <end position="369"/>
    </location>
</feature>
<dbReference type="Proteomes" id="UP000445582">
    <property type="component" value="Unassembled WGS sequence"/>
</dbReference>
<dbReference type="AlphaFoldDB" id="A0A844YJS9"/>
<organism evidence="5 6">
    <name type="scientific">Qipengyuania oceanensis</name>
    <dbReference type="NCBI Taxonomy" id="1463597"/>
    <lineage>
        <taxon>Bacteria</taxon>
        <taxon>Pseudomonadati</taxon>
        <taxon>Pseudomonadota</taxon>
        <taxon>Alphaproteobacteria</taxon>
        <taxon>Sphingomonadales</taxon>
        <taxon>Erythrobacteraceae</taxon>
        <taxon>Qipengyuania</taxon>
    </lineage>
</organism>
<dbReference type="GO" id="GO:0000976">
    <property type="term" value="F:transcription cis-regulatory region binding"/>
    <property type="evidence" value="ECO:0007669"/>
    <property type="project" value="TreeGrafter"/>
</dbReference>
<dbReference type="Gene3D" id="1.10.10.60">
    <property type="entry name" value="Homeodomain-like"/>
    <property type="match status" value="1"/>
</dbReference>
<evidence type="ECO:0000256" key="3">
    <source>
        <dbReference type="ARBA" id="ARBA00023163"/>
    </source>
</evidence>
<comment type="caution">
    <text evidence="5">The sequence shown here is derived from an EMBL/GenBank/DDBJ whole genome shotgun (WGS) entry which is preliminary data.</text>
</comment>
<name>A0A844YJS9_9SPHN</name>
<keyword evidence="6" id="KW-1185">Reference proteome</keyword>
<gene>
    <name evidence="5" type="ORF">GRI48_14050</name>
</gene>